<proteinExistence type="predicted"/>
<organism evidence="1 2">
    <name type="scientific">Anncaliia algerae PRA339</name>
    <dbReference type="NCBI Taxonomy" id="1288291"/>
    <lineage>
        <taxon>Eukaryota</taxon>
        <taxon>Fungi</taxon>
        <taxon>Fungi incertae sedis</taxon>
        <taxon>Microsporidia</taxon>
        <taxon>Tubulinosematoidea</taxon>
        <taxon>Tubulinosematidae</taxon>
        <taxon>Anncaliia</taxon>
    </lineage>
</organism>
<reference evidence="2" key="1">
    <citation type="submission" date="2013-02" db="EMBL/GenBank/DDBJ databases">
        <authorList>
            <consortium name="The Broad Institute Genome Sequencing Platform"/>
            <person name="Cuomo C."/>
            <person name="Becnel J."/>
            <person name="Sanscrainte N."/>
            <person name="Walker B."/>
            <person name="Young S.K."/>
            <person name="Zeng Q."/>
            <person name="Gargeya S."/>
            <person name="Fitzgerald M."/>
            <person name="Haas B."/>
            <person name="Abouelleil A."/>
            <person name="Alvarado L."/>
            <person name="Arachchi H.M."/>
            <person name="Berlin A.M."/>
            <person name="Chapman S.B."/>
            <person name="Dewar J."/>
            <person name="Goldberg J."/>
            <person name="Griggs A."/>
            <person name="Gujja S."/>
            <person name="Hansen M."/>
            <person name="Howarth C."/>
            <person name="Imamovic A."/>
            <person name="Larimer J."/>
            <person name="McCowan C."/>
            <person name="Murphy C."/>
            <person name="Neiman D."/>
            <person name="Pearson M."/>
            <person name="Priest M."/>
            <person name="Roberts A."/>
            <person name="Saif S."/>
            <person name="Shea T."/>
            <person name="Sisk P."/>
            <person name="Sykes S."/>
            <person name="Wortman J."/>
            <person name="Nusbaum C."/>
            <person name="Birren B."/>
        </authorList>
    </citation>
    <scope>NUCLEOTIDE SEQUENCE [LARGE SCALE GENOMIC DNA]</scope>
    <source>
        <strain evidence="2">PRA339</strain>
    </source>
</reference>
<name>A0A059F176_9MICR</name>
<reference evidence="1 2" key="2">
    <citation type="submission" date="2014-03" db="EMBL/GenBank/DDBJ databases">
        <title>The Genome Sequence of Anncaliia algerae insect isolate PRA339.</title>
        <authorList>
            <consortium name="The Broad Institute Genome Sequencing Platform"/>
            <consortium name="The Broad Institute Genome Sequencing Center for Infectious Disease"/>
            <person name="Cuomo C."/>
            <person name="Becnel J."/>
            <person name="Sanscrainte N."/>
            <person name="Walker B."/>
            <person name="Young S.K."/>
            <person name="Zeng Q."/>
            <person name="Gargeya S."/>
            <person name="Fitzgerald M."/>
            <person name="Haas B."/>
            <person name="Abouelleil A."/>
            <person name="Alvarado L."/>
            <person name="Arachchi H.M."/>
            <person name="Berlin A.M."/>
            <person name="Chapman S.B."/>
            <person name="Dewar J."/>
            <person name="Goldberg J."/>
            <person name="Griggs A."/>
            <person name="Gujja S."/>
            <person name="Hansen M."/>
            <person name="Howarth C."/>
            <person name="Imamovic A."/>
            <person name="Larimer J."/>
            <person name="McCowan C."/>
            <person name="Murphy C."/>
            <person name="Neiman D."/>
            <person name="Pearson M."/>
            <person name="Priest M."/>
            <person name="Roberts A."/>
            <person name="Saif S."/>
            <person name="Shea T."/>
            <person name="Sisk P."/>
            <person name="Sykes S."/>
            <person name="Wortman J."/>
            <person name="Nusbaum C."/>
            <person name="Birren B."/>
        </authorList>
    </citation>
    <scope>NUCLEOTIDE SEQUENCE [LARGE SCALE GENOMIC DNA]</scope>
    <source>
        <strain evidence="1 2">PRA339</strain>
    </source>
</reference>
<evidence type="ECO:0000313" key="1">
    <source>
        <dbReference type="EMBL" id="KCZ80721.1"/>
    </source>
</evidence>
<dbReference type="Proteomes" id="UP000030655">
    <property type="component" value="Unassembled WGS sequence"/>
</dbReference>
<dbReference type="VEuPathDB" id="MicrosporidiaDB:H312_01884"/>
<evidence type="ECO:0000313" key="2">
    <source>
        <dbReference type="Proteomes" id="UP000030655"/>
    </source>
</evidence>
<dbReference type="AlphaFoldDB" id="A0A059F176"/>
<gene>
    <name evidence="1" type="ORF">H312_01884</name>
</gene>
<sequence length="141" mass="16717">VLDEVRFINLSHNLLIGSNHTIVDWLNLFREICLGHFLRHPILIGGPGHVIEIDECQLMRRRHNIGHIVVVAGSWVLMMLKHMNVFSLELMIKGKIHYYPLYYNMLEKEVQFILTPNFQKNFSLHRNNLFIQIINCKRIIF</sequence>
<dbReference type="OrthoDB" id="5809873at2759"/>
<keyword evidence="2" id="KW-1185">Reference proteome</keyword>
<feature type="non-terminal residue" evidence="1">
    <location>
        <position position="1"/>
    </location>
</feature>
<accession>A0A059F176</accession>
<dbReference type="HOGENOM" id="CLU_1829902_0_0_1"/>
<protein>
    <submittedName>
        <fullName evidence="1">Uncharacterized protein</fullName>
    </submittedName>
</protein>
<dbReference type="EMBL" id="KK365166">
    <property type="protein sequence ID" value="KCZ80721.1"/>
    <property type="molecule type" value="Genomic_DNA"/>
</dbReference>